<evidence type="ECO:0000313" key="5">
    <source>
        <dbReference type="EMBL" id="SDI39536.1"/>
    </source>
</evidence>
<comment type="similarity">
    <text evidence="1">Belongs to the AfsR/DnrI/RedD regulatory family.</text>
</comment>
<proteinExistence type="inferred from homology"/>
<dbReference type="CDD" id="cd15831">
    <property type="entry name" value="BTAD"/>
    <property type="match status" value="1"/>
</dbReference>
<dbReference type="InterPro" id="IPR051677">
    <property type="entry name" value="AfsR-DnrI-RedD_regulator"/>
</dbReference>
<dbReference type="Pfam" id="PF00486">
    <property type="entry name" value="Trans_reg_C"/>
    <property type="match status" value="1"/>
</dbReference>
<dbReference type="Gene3D" id="1.25.40.10">
    <property type="entry name" value="Tetratricopeptide repeat domain"/>
    <property type="match status" value="2"/>
</dbReference>
<gene>
    <name evidence="5" type="ORF">SAMN05216555_102160</name>
</gene>
<accession>A0A1G8K7S7</accession>
<dbReference type="EMBL" id="FNEI01000002">
    <property type="protein sequence ID" value="SDI39536.1"/>
    <property type="molecule type" value="Genomic_DNA"/>
</dbReference>
<dbReference type="InterPro" id="IPR016032">
    <property type="entry name" value="Sig_transdc_resp-reg_C-effctor"/>
</dbReference>
<name>A0A1G8K7S7_9MICC</name>
<dbReference type="GO" id="GO:0006355">
    <property type="term" value="P:regulation of DNA-templated transcription"/>
    <property type="evidence" value="ECO:0007669"/>
    <property type="project" value="InterPro"/>
</dbReference>
<dbReference type="CDD" id="cd00383">
    <property type="entry name" value="trans_reg_C"/>
    <property type="match status" value="1"/>
</dbReference>
<dbReference type="Gene3D" id="3.30.70.1230">
    <property type="entry name" value="Nucleotide cyclase"/>
    <property type="match status" value="1"/>
</dbReference>
<dbReference type="OrthoDB" id="3691954at2"/>
<dbReference type="Pfam" id="PF13191">
    <property type="entry name" value="AAA_16"/>
    <property type="match status" value="1"/>
</dbReference>
<organism evidence="5 6">
    <name type="scientific">Arthrobacter cupressi</name>
    <dbReference type="NCBI Taxonomy" id="1045773"/>
    <lineage>
        <taxon>Bacteria</taxon>
        <taxon>Bacillati</taxon>
        <taxon>Actinomycetota</taxon>
        <taxon>Actinomycetes</taxon>
        <taxon>Micrococcales</taxon>
        <taxon>Micrococcaceae</taxon>
        <taxon>Arthrobacter</taxon>
    </lineage>
</organism>
<keyword evidence="2" id="KW-0805">Transcription regulation</keyword>
<dbReference type="PANTHER" id="PTHR35807">
    <property type="entry name" value="TRANSCRIPTIONAL REGULATOR REDD-RELATED"/>
    <property type="match status" value="1"/>
</dbReference>
<reference evidence="6" key="1">
    <citation type="submission" date="2016-10" db="EMBL/GenBank/DDBJ databases">
        <authorList>
            <person name="Varghese N."/>
            <person name="Submissions S."/>
        </authorList>
    </citation>
    <scope>NUCLEOTIDE SEQUENCE [LARGE SCALE GENOMIC DNA]</scope>
    <source>
        <strain evidence="6">CGMCC 1.10783</strain>
    </source>
</reference>
<dbReference type="STRING" id="1045773.SAMN05216555_102160"/>
<dbReference type="Pfam" id="PF03704">
    <property type="entry name" value="BTAD"/>
    <property type="match status" value="1"/>
</dbReference>
<keyword evidence="3" id="KW-0238">DNA-binding</keyword>
<dbReference type="Gene3D" id="1.10.10.10">
    <property type="entry name" value="Winged helix-like DNA-binding domain superfamily/Winged helix DNA-binding domain"/>
    <property type="match status" value="1"/>
</dbReference>
<dbReference type="GO" id="GO:0003677">
    <property type="term" value="F:DNA binding"/>
    <property type="evidence" value="ECO:0007669"/>
    <property type="project" value="UniProtKB-UniRule"/>
</dbReference>
<dbReference type="SUPFAM" id="SSF46894">
    <property type="entry name" value="C-terminal effector domain of the bipartite response regulators"/>
    <property type="match status" value="1"/>
</dbReference>
<dbReference type="PANTHER" id="PTHR35807:SF1">
    <property type="entry name" value="TRANSCRIPTIONAL REGULATOR REDD"/>
    <property type="match status" value="1"/>
</dbReference>
<dbReference type="SUPFAM" id="SSF55073">
    <property type="entry name" value="Nucleotide cyclase"/>
    <property type="match status" value="1"/>
</dbReference>
<dbReference type="PROSITE" id="PS51755">
    <property type="entry name" value="OMPR_PHOB"/>
    <property type="match status" value="1"/>
</dbReference>
<dbReference type="InterPro" id="IPR005158">
    <property type="entry name" value="BTAD"/>
</dbReference>
<dbReference type="AlphaFoldDB" id="A0A1G8K7S7"/>
<dbReference type="Gene3D" id="3.40.50.300">
    <property type="entry name" value="P-loop containing nucleotide triphosphate hydrolases"/>
    <property type="match status" value="1"/>
</dbReference>
<keyword evidence="4" id="KW-0804">Transcription</keyword>
<evidence type="ECO:0000256" key="1">
    <source>
        <dbReference type="ARBA" id="ARBA00005820"/>
    </source>
</evidence>
<evidence type="ECO:0000256" key="2">
    <source>
        <dbReference type="ARBA" id="ARBA00023015"/>
    </source>
</evidence>
<dbReference type="SUPFAM" id="SSF48452">
    <property type="entry name" value="TPR-like"/>
    <property type="match status" value="2"/>
</dbReference>
<dbReference type="GO" id="GO:0000160">
    <property type="term" value="P:phosphorelay signal transduction system"/>
    <property type="evidence" value="ECO:0007669"/>
    <property type="project" value="InterPro"/>
</dbReference>
<dbReference type="Proteomes" id="UP000182130">
    <property type="component" value="Unassembled WGS sequence"/>
</dbReference>
<sequence>MEFRILGPMEVREGTRRLDVPGGRARALLAMLVLHAGDAVPSERLVDELWGEQPPPTANTVVQMHVLKLRKLLEPDREALGHPTLLVTQGSGYRLAISPGDVDAGRFKQLLDQAAGQPAEPRSRLLTEALALWRGPALADFAFHPFAQGTITALEELRLSALEARIEADLELGRNHGLVAELDLLVAEHPFRERLSGLLMLALYRAGRQADAIAAYRDARNRLVDELGVEPGPGLREIEAAVLRQDPSLGERSPTRVVTEGWLPRERRMVTVVGLEIVPASDDDADAEALAAAGTRANEVAAAVLRTHGARVEQVVGGLMVAFFGFPVAHEDDAVRAVRAAVEVCDRLATVDEPVVRHAARAVVETGDIVVSGSGGSLADMVSGPAVTSAFRLQRLVRDSDVLVGPRTLQLVRGAAVVVSVPGETAAWRVIGMMDDSRGRLRFDSTTVGRAEELVRIRTAFRAAGRAGVPGRFTVVGEAGIGKTRLAADFADSVDGEALVAWGRCASYGEGITFLPLREALLDAAGERGWPALAELVPEDAAVVAAGLGLAEGTETVPAMLRATVRLLEALSARQPLLLVLDDLHWAEPTLLDLVDQAVGSGKGRLFVLCLGRPELLDQRPEWTDALVLEPLPADDVAALLRGRAPGIDVEAVTAIVDRARGNPLFAEQLLAAHEEADLDALPDSLRALLAARLDRLGPGERDLLRVAAVAGDDCGRDALAALLPDGARAYIERHLSTLKARRLLTGGSNGVVRFGHVLIRLAAYRSMTHPDRAALHRRYAEWLQDGGPERPPELDEIVGYHLEQAVLSLRAIGAGDESLAARAGAHLSRAGERAAARSDQTAARNLLSRARAMMAGDDSASGTLTQRLAEVDLVLGRFPEAQQLLLELAQRSAAAGNDVAARAALLEHARIQFIVGPDPVPLSSIGREAAEAESFFTAHHDDSGRCRAIFLQACVRVRQGRLTEAERAFRANIELADRAKSVREQMANRWLLAEALAAGPVPVRQCLPEIEAIALPGVEHPGLLIHAGWLHAMERRFDEGRELFDRAQRAVQETLHAPRLLMFVAAVRGTAELLAGNFPTAEAALRTQLDAARRTGERQNLPTSAARLSLLLHEMGRPEEAAELAALAAATAPAEGVEARALSAAASAMASKDPDKALVLALEALRWAPAEMLNLRGDVHRTVAGVCFARGDSARGDAALAEAARCYRAKGNLAAMAHLH</sequence>
<dbReference type="InterPro" id="IPR041664">
    <property type="entry name" value="AAA_16"/>
</dbReference>
<evidence type="ECO:0000313" key="6">
    <source>
        <dbReference type="Proteomes" id="UP000182130"/>
    </source>
</evidence>
<keyword evidence="6" id="KW-1185">Reference proteome</keyword>
<dbReference type="InterPro" id="IPR029787">
    <property type="entry name" value="Nucleotide_cyclase"/>
</dbReference>
<evidence type="ECO:0000256" key="3">
    <source>
        <dbReference type="ARBA" id="ARBA00023125"/>
    </source>
</evidence>
<protein>
    <submittedName>
        <fullName evidence="5">Predicted ATPase</fullName>
    </submittedName>
</protein>
<dbReference type="InterPro" id="IPR001867">
    <property type="entry name" value="OmpR/PhoB-type_DNA-bd"/>
</dbReference>
<dbReference type="SMART" id="SM00862">
    <property type="entry name" value="Trans_reg_C"/>
    <property type="match status" value="1"/>
</dbReference>
<dbReference type="InterPro" id="IPR036388">
    <property type="entry name" value="WH-like_DNA-bd_sf"/>
</dbReference>
<dbReference type="SUPFAM" id="SSF52540">
    <property type="entry name" value="P-loop containing nucleoside triphosphate hydrolases"/>
    <property type="match status" value="1"/>
</dbReference>
<dbReference type="RefSeq" id="WP_074586845.1">
    <property type="nucleotide sequence ID" value="NZ_FNEI01000002.1"/>
</dbReference>
<dbReference type="InterPro" id="IPR027417">
    <property type="entry name" value="P-loop_NTPase"/>
</dbReference>
<dbReference type="InterPro" id="IPR011990">
    <property type="entry name" value="TPR-like_helical_dom_sf"/>
</dbReference>
<evidence type="ECO:0000256" key="4">
    <source>
        <dbReference type="ARBA" id="ARBA00023163"/>
    </source>
</evidence>
<dbReference type="SMART" id="SM01043">
    <property type="entry name" value="BTAD"/>
    <property type="match status" value="1"/>
</dbReference>